<dbReference type="PROSITE" id="PS51257">
    <property type="entry name" value="PROKAR_LIPOPROTEIN"/>
    <property type="match status" value="1"/>
</dbReference>
<feature type="signal peptide" evidence="7">
    <location>
        <begin position="1"/>
        <end position="23"/>
    </location>
</feature>
<evidence type="ECO:0000256" key="1">
    <source>
        <dbReference type="ARBA" id="ARBA00022729"/>
    </source>
</evidence>
<gene>
    <name evidence="6 8" type="primary">lptE</name>
    <name evidence="8" type="ORF">ACFFGG_08580</name>
</gene>
<keyword evidence="2 6" id="KW-0472">Membrane</keyword>
<comment type="similarity">
    <text evidence="6">Belongs to the LptE lipoprotein family.</text>
</comment>
<accession>A0ABV6PS18</accession>
<dbReference type="Gene3D" id="3.30.160.150">
    <property type="entry name" value="Lipoprotein like domain"/>
    <property type="match status" value="1"/>
</dbReference>
<dbReference type="EMBL" id="JBHLTN010000016">
    <property type="protein sequence ID" value="MFC0592610.1"/>
    <property type="molecule type" value="Genomic_DNA"/>
</dbReference>
<comment type="caution">
    <text evidence="8">The sequence shown here is derived from an EMBL/GenBank/DDBJ whole genome shotgun (WGS) entry which is preliminary data.</text>
</comment>
<comment type="function">
    <text evidence="6">Together with LptD, is involved in the assembly of lipopolysaccharide (LPS) at the surface of the outer membrane. Required for the proper assembly of LptD. Binds LPS and may serve as the LPS recognition site at the outer membrane.</text>
</comment>
<evidence type="ECO:0000256" key="4">
    <source>
        <dbReference type="ARBA" id="ARBA00023237"/>
    </source>
</evidence>
<name>A0ABV6PS18_9BURK</name>
<dbReference type="InterPro" id="IPR007485">
    <property type="entry name" value="LPS_assembly_LptE"/>
</dbReference>
<keyword evidence="5 6" id="KW-0449">Lipoprotein</keyword>
<organism evidence="8 9">
    <name type="scientific">Ottowia pentelensis</name>
    <dbReference type="NCBI Taxonomy" id="511108"/>
    <lineage>
        <taxon>Bacteria</taxon>
        <taxon>Pseudomonadati</taxon>
        <taxon>Pseudomonadota</taxon>
        <taxon>Betaproteobacteria</taxon>
        <taxon>Burkholderiales</taxon>
        <taxon>Comamonadaceae</taxon>
        <taxon>Ottowia</taxon>
    </lineage>
</organism>
<evidence type="ECO:0000256" key="6">
    <source>
        <dbReference type="HAMAP-Rule" id="MF_01186"/>
    </source>
</evidence>
<sequence>MRRQRRALLLAAAPLALAGCGFALRKAPSFSFHSIDLALPATSGLGLELRRQLQGTGQVQVITDAAQKAKADVVLESKGEQRERAVVSLTATGEVREFQLRIRFAFRVVTPAGRELLPTAEILREIDQSYSESAALSKEQEALMLYQNMQSDIVQQVMRRLATVKLN</sequence>
<evidence type="ECO:0000256" key="2">
    <source>
        <dbReference type="ARBA" id="ARBA00023136"/>
    </source>
</evidence>
<evidence type="ECO:0000256" key="7">
    <source>
        <dbReference type="SAM" id="SignalP"/>
    </source>
</evidence>
<proteinExistence type="inferred from homology"/>
<protein>
    <recommendedName>
        <fullName evidence="6">LPS-assembly lipoprotein LptE</fullName>
    </recommendedName>
</protein>
<evidence type="ECO:0000256" key="3">
    <source>
        <dbReference type="ARBA" id="ARBA00023139"/>
    </source>
</evidence>
<dbReference type="PANTHER" id="PTHR38098:SF1">
    <property type="entry name" value="LPS-ASSEMBLY LIPOPROTEIN LPTE"/>
    <property type="match status" value="1"/>
</dbReference>
<comment type="subunit">
    <text evidence="6">Component of the lipopolysaccharide transport and assembly complex. Interacts with LptD.</text>
</comment>
<dbReference type="Proteomes" id="UP001589834">
    <property type="component" value="Unassembled WGS sequence"/>
</dbReference>
<keyword evidence="3 6" id="KW-0564">Palmitate</keyword>
<comment type="subcellular location">
    <subcellularLocation>
        <location evidence="6">Cell outer membrane</location>
        <topology evidence="6">Lipid-anchor</topology>
    </subcellularLocation>
</comment>
<dbReference type="HAMAP" id="MF_01186">
    <property type="entry name" value="LPS_assembly_LptE"/>
    <property type="match status" value="1"/>
</dbReference>
<dbReference type="Pfam" id="PF04390">
    <property type="entry name" value="LptE"/>
    <property type="match status" value="1"/>
</dbReference>
<dbReference type="RefSeq" id="WP_377482197.1">
    <property type="nucleotide sequence ID" value="NZ_JBHLTN010000016.1"/>
</dbReference>
<evidence type="ECO:0000313" key="8">
    <source>
        <dbReference type="EMBL" id="MFC0592610.1"/>
    </source>
</evidence>
<keyword evidence="1 6" id="KW-0732">Signal</keyword>
<feature type="chain" id="PRO_5046476715" description="LPS-assembly lipoprotein LptE" evidence="7">
    <location>
        <begin position="24"/>
        <end position="167"/>
    </location>
</feature>
<reference evidence="8 9" key="1">
    <citation type="submission" date="2024-09" db="EMBL/GenBank/DDBJ databases">
        <authorList>
            <person name="Sun Q."/>
            <person name="Mori K."/>
        </authorList>
    </citation>
    <scope>NUCLEOTIDE SEQUENCE [LARGE SCALE GENOMIC DNA]</scope>
    <source>
        <strain evidence="8 9">NCAIM B.02336</strain>
    </source>
</reference>
<evidence type="ECO:0000256" key="5">
    <source>
        <dbReference type="ARBA" id="ARBA00023288"/>
    </source>
</evidence>
<dbReference type="PANTHER" id="PTHR38098">
    <property type="entry name" value="LPS-ASSEMBLY LIPOPROTEIN LPTE"/>
    <property type="match status" value="1"/>
</dbReference>
<keyword evidence="9" id="KW-1185">Reference proteome</keyword>
<keyword evidence="4 6" id="KW-0998">Cell outer membrane</keyword>
<evidence type="ECO:0000313" key="9">
    <source>
        <dbReference type="Proteomes" id="UP001589834"/>
    </source>
</evidence>